<dbReference type="AlphaFoldDB" id="A0A2M7V629"/>
<feature type="domain" description="AAA+ ATPase" evidence="5">
    <location>
        <begin position="328"/>
        <end position="470"/>
    </location>
</feature>
<protein>
    <recommendedName>
        <fullName evidence="5">AAA+ ATPase domain-containing protein</fullName>
    </recommendedName>
</protein>
<dbReference type="InterPro" id="IPR037257">
    <property type="entry name" value="T2SS_E_N_sf"/>
</dbReference>
<feature type="compositionally biased region" description="Low complexity" evidence="4">
    <location>
        <begin position="25"/>
        <end position="34"/>
    </location>
</feature>
<dbReference type="SUPFAM" id="SSF52540">
    <property type="entry name" value="P-loop containing nucleoside triphosphate hydrolases"/>
    <property type="match status" value="1"/>
</dbReference>
<evidence type="ECO:0000256" key="4">
    <source>
        <dbReference type="SAM" id="MobiDB-lite"/>
    </source>
</evidence>
<organism evidence="6 7">
    <name type="scientific">Candidatus Magasanikbacteria bacterium CG_4_10_14_0_2_um_filter_41_31</name>
    <dbReference type="NCBI Taxonomy" id="1974639"/>
    <lineage>
        <taxon>Bacteria</taxon>
        <taxon>Candidatus Magasanikiibacteriota</taxon>
    </lineage>
</organism>
<evidence type="ECO:0000256" key="1">
    <source>
        <dbReference type="ARBA" id="ARBA00006611"/>
    </source>
</evidence>
<gene>
    <name evidence="6" type="ORF">COX83_00195</name>
</gene>
<keyword evidence="2" id="KW-0547">Nucleotide-binding</keyword>
<dbReference type="InterPro" id="IPR007831">
    <property type="entry name" value="T2SS_GspE_N"/>
</dbReference>
<dbReference type="Gene3D" id="3.30.450.90">
    <property type="match status" value="1"/>
</dbReference>
<dbReference type="GO" id="GO:0016887">
    <property type="term" value="F:ATP hydrolysis activity"/>
    <property type="evidence" value="ECO:0007669"/>
    <property type="project" value="TreeGrafter"/>
</dbReference>
<dbReference type="PANTHER" id="PTHR30258:SF3">
    <property type="entry name" value="SLL1921 PROTEIN"/>
    <property type="match status" value="1"/>
</dbReference>
<evidence type="ECO:0000256" key="3">
    <source>
        <dbReference type="ARBA" id="ARBA00022840"/>
    </source>
</evidence>
<dbReference type="GO" id="GO:0005524">
    <property type="term" value="F:ATP binding"/>
    <property type="evidence" value="ECO:0007669"/>
    <property type="project" value="UniProtKB-KW"/>
</dbReference>
<dbReference type="InterPro" id="IPR027417">
    <property type="entry name" value="P-loop_NTPase"/>
</dbReference>
<dbReference type="InterPro" id="IPR003593">
    <property type="entry name" value="AAA+_ATPase"/>
</dbReference>
<dbReference type="Pfam" id="PF05157">
    <property type="entry name" value="MshEN"/>
    <property type="match status" value="1"/>
</dbReference>
<dbReference type="CDD" id="cd01129">
    <property type="entry name" value="PulE-GspE-like"/>
    <property type="match status" value="1"/>
</dbReference>
<feature type="region of interest" description="Disordered" evidence="4">
    <location>
        <begin position="1"/>
        <end position="45"/>
    </location>
</feature>
<evidence type="ECO:0000313" key="6">
    <source>
        <dbReference type="EMBL" id="PIZ94088.1"/>
    </source>
</evidence>
<keyword evidence="3" id="KW-0067">ATP-binding</keyword>
<sequence length="588" mass="65235">MSDLPSINDLLPSKNQSQPDAAEVSSFQSSSQSSLHVASDETEEKFTKKMEKVGIKEKEVEIQRQASMLGFPHIDLSAFPISHEALKQISQKDAVRLNVVCFFVNQEEIRLGALNPRSEEIQAFLKEIEKRTYTNGSIYMISEHSLQRVFDLYNTLPHILPISKNVEIDTEDLEKVQADVHDFRSLQESIERVSTTDLVTFLLGAGLKLNASDVHIEPEEDHTVIRLRLDGMLHDAATLPKEAYHKLVSRIKLLSSLKINIIDKPQDGRFTINVPTGEVDVRVSVMPTVYGEGIVMRLLIQNREGLTLESLGLHGEAYKVLLSEIARPNGMIITTGPTGSGKTTTLYAIMQLLNKSDVKIITLEDPVEYKMPGINQSQIDHAKDYTFAKGLKSILRQDPDIAMVGEIRDIETADTVIQAALTGHLILSTLHTNSAAGAIPRFLAMGVKPFLLAPALNAVIGQRLVRKLSDTAKVEATLTPEQQQKVDAIIATLPPKILEKVQSKKQTFYTAPEFTSGGELGYKGRIGIYEIFTMSDAIEESIMSNKISEYDIEKLAREQGMITMAQDGVLKALDGLTSLEEVFRVTEQ</sequence>
<evidence type="ECO:0000259" key="5">
    <source>
        <dbReference type="SMART" id="SM00382"/>
    </source>
</evidence>
<dbReference type="Gene3D" id="3.40.50.300">
    <property type="entry name" value="P-loop containing nucleotide triphosphate hydrolases"/>
    <property type="match status" value="1"/>
</dbReference>
<dbReference type="PANTHER" id="PTHR30258">
    <property type="entry name" value="TYPE II SECRETION SYSTEM PROTEIN GSPE-RELATED"/>
    <property type="match status" value="1"/>
</dbReference>
<dbReference type="InterPro" id="IPR001482">
    <property type="entry name" value="T2SS/T4SS_dom"/>
</dbReference>
<evidence type="ECO:0000256" key="2">
    <source>
        <dbReference type="ARBA" id="ARBA00022741"/>
    </source>
</evidence>
<comment type="similarity">
    <text evidence="1">Belongs to the GSP E family.</text>
</comment>
<dbReference type="EMBL" id="PFPI01000002">
    <property type="protein sequence ID" value="PIZ94088.1"/>
    <property type="molecule type" value="Genomic_DNA"/>
</dbReference>
<evidence type="ECO:0000313" key="7">
    <source>
        <dbReference type="Proteomes" id="UP000230078"/>
    </source>
</evidence>
<reference evidence="7" key="1">
    <citation type="submission" date="2017-09" db="EMBL/GenBank/DDBJ databases">
        <title>Depth-based differentiation of microbial function through sediment-hosted aquifers and enrichment of novel symbionts in the deep terrestrial subsurface.</title>
        <authorList>
            <person name="Probst A.J."/>
            <person name="Ladd B."/>
            <person name="Jarett J.K."/>
            <person name="Geller-Mcgrath D.E."/>
            <person name="Sieber C.M.K."/>
            <person name="Emerson J.B."/>
            <person name="Anantharaman K."/>
            <person name="Thomas B.C."/>
            <person name="Malmstrom R."/>
            <person name="Stieglmeier M."/>
            <person name="Klingl A."/>
            <person name="Woyke T."/>
            <person name="Ryan C.M."/>
            <person name="Banfield J.F."/>
        </authorList>
    </citation>
    <scope>NUCLEOTIDE SEQUENCE [LARGE SCALE GENOMIC DNA]</scope>
</reference>
<comment type="caution">
    <text evidence="6">The sequence shown here is derived from an EMBL/GenBank/DDBJ whole genome shotgun (WGS) entry which is preliminary data.</text>
</comment>
<dbReference type="SUPFAM" id="SSF160246">
    <property type="entry name" value="EspE N-terminal domain-like"/>
    <property type="match status" value="1"/>
</dbReference>
<accession>A0A2M7V629</accession>
<name>A0A2M7V629_9BACT</name>
<dbReference type="Pfam" id="PF00437">
    <property type="entry name" value="T2SSE"/>
    <property type="match status" value="1"/>
</dbReference>
<dbReference type="Proteomes" id="UP000230078">
    <property type="component" value="Unassembled WGS sequence"/>
</dbReference>
<dbReference type="GO" id="GO:0005886">
    <property type="term" value="C:plasma membrane"/>
    <property type="evidence" value="ECO:0007669"/>
    <property type="project" value="TreeGrafter"/>
</dbReference>
<dbReference type="SMART" id="SM00382">
    <property type="entry name" value="AAA"/>
    <property type="match status" value="1"/>
</dbReference>
<proteinExistence type="inferred from homology"/>